<evidence type="ECO:0000313" key="8">
    <source>
        <dbReference type="EMBL" id="CAB4032650.1"/>
    </source>
</evidence>
<protein>
    <recommendedName>
        <fullName evidence="7">JmjC domain-containing protein</fullName>
    </recommendedName>
</protein>
<evidence type="ECO:0000313" key="9">
    <source>
        <dbReference type="Proteomes" id="UP001152795"/>
    </source>
</evidence>
<dbReference type="GO" id="GO:0046872">
    <property type="term" value="F:metal ion binding"/>
    <property type="evidence" value="ECO:0007669"/>
    <property type="project" value="UniProtKB-KW"/>
</dbReference>
<accession>A0A7D9LI07</accession>
<keyword evidence="3" id="KW-0479">Metal-binding</keyword>
<gene>
    <name evidence="8" type="ORF">PACLA_8A047621</name>
</gene>
<evidence type="ECO:0000256" key="2">
    <source>
        <dbReference type="ARBA" id="ARBA00004123"/>
    </source>
</evidence>
<dbReference type="SUPFAM" id="SSF51197">
    <property type="entry name" value="Clavaminate synthase-like"/>
    <property type="match status" value="1"/>
</dbReference>
<evidence type="ECO:0000256" key="3">
    <source>
        <dbReference type="ARBA" id="ARBA00022723"/>
    </source>
</evidence>
<feature type="domain" description="JmjC" evidence="7">
    <location>
        <begin position="1"/>
        <end position="96"/>
    </location>
</feature>
<dbReference type="Gene3D" id="2.60.120.650">
    <property type="entry name" value="Cupin"/>
    <property type="match status" value="1"/>
</dbReference>
<keyword evidence="5" id="KW-0408">Iron</keyword>
<keyword evidence="4" id="KW-0560">Oxidoreductase</keyword>
<evidence type="ECO:0000256" key="4">
    <source>
        <dbReference type="ARBA" id="ARBA00023002"/>
    </source>
</evidence>
<evidence type="ECO:0000256" key="6">
    <source>
        <dbReference type="ARBA" id="ARBA00023242"/>
    </source>
</evidence>
<dbReference type="PANTHER" id="PTHR12461:SF106">
    <property type="entry name" value="BIFUNCTIONAL PEPTIDASE AND ARGINYL-HYDROXYLASE JMJD5"/>
    <property type="match status" value="1"/>
</dbReference>
<proteinExistence type="predicted"/>
<dbReference type="InterPro" id="IPR003347">
    <property type="entry name" value="JmjC_dom"/>
</dbReference>
<sequence>MIEYKYEKMIYKAWEPEYEIGGYSLIEVDSVDLIKYPKVKDVPWSFVTVNAGDCLFVPKSHYHQVNSYGSNNIAVAILFSRLDKLDEYDNTGCETLSYVPLSQLDVDWKYPGYGKMSMGNTHLENAREILKEAVQRGELTLESIPIFLK</sequence>
<dbReference type="OrthoDB" id="416772at2759"/>
<evidence type="ECO:0000259" key="7">
    <source>
        <dbReference type="PROSITE" id="PS51184"/>
    </source>
</evidence>
<evidence type="ECO:0000256" key="5">
    <source>
        <dbReference type="ARBA" id="ARBA00023004"/>
    </source>
</evidence>
<dbReference type="GO" id="GO:0005634">
    <property type="term" value="C:nucleus"/>
    <property type="evidence" value="ECO:0007669"/>
    <property type="project" value="UniProtKB-SubCell"/>
</dbReference>
<comment type="caution">
    <text evidence="8">The sequence shown here is derived from an EMBL/GenBank/DDBJ whole genome shotgun (WGS) entry which is preliminary data.</text>
</comment>
<feature type="non-terminal residue" evidence="8">
    <location>
        <position position="149"/>
    </location>
</feature>
<dbReference type="Proteomes" id="UP001152795">
    <property type="component" value="Unassembled WGS sequence"/>
</dbReference>
<reference evidence="8" key="1">
    <citation type="submission" date="2020-04" db="EMBL/GenBank/DDBJ databases">
        <authorList>
            <person name="Alioto T."/>
            <person name="Alioto T."/>
            <person name="Gomez Garrido J."/>
        </authorList>
    </citation>
    <scope>NUCLEOTIDE SEQUENCE</scope>
    <source>
        <strain evidence="8">A484AB</strain>
    </source>
</reference>
<name>A0A7D9LI07_PARCT</name>
<dbReference type="EMBL" id="CACRXK020018577">
    <property type="protein sequence ID" value="CAB4032650.1"/>
    <property type="molecule type" value="Genomic_DNA"/>
</dbReference>
<dbReference type="GO" id="GO:0016491">
    <property type="term" value="F:oxidoreductase activity"/>
    <property type="evidence" value="ECO:0007669"/>
    <property type="project" value="UniProtKB-KW"/>
</dbReference>
<comment type="cofactor">
    <cofactor evidence="1">
        <name>Fe(2+)</name>
        <dbReference type="ChEBI" id="CHEBI:29033"/>
    </cofactor>
</comment>
<keyword evidence="6" id="KW-0539">Nucleus</keyword>
<comment type="subcellular location">
    <subcellularLocation>
        <location evidence="2">Nucleus</location>
    </subcellularLocation>
</comment>
<keyword evidence="9" id="KW-1185">Reference proteome</keyword>
<dbReference type="Pfam" id="PF13621">
    <property type="entry name" value="Cupin_8"/>
    <property type="match status" value="1"/>
</dbReference>
<evidence type="ECO:0000256" key="1">
    <source>
        <dbReference type="ARBA" id="ARBA00001954"/>
    </source>
</evidence>
<organism evidence="8 9">
    <name type="scientific">Paramuricea clavata</name>
    <name type="common">Red gorgonian</name>
    <name type="synonym">Violescent sea-whip</name>
    <dbReference type="NCBI Taxonomy" id="317549"/>
    <lineage>
        <taxon>Eukaryota</taxon>
        <taxon>Metazoa</taxon>
        <taxon>Cnidaria</taxon>
        <taxon>Anthozoa</taxon>
        <taxon>Octocorallia</taxon>
        <taxon>Malacalcyonacea</taxon>
        <taxon>Plexauridae</taxon>
        <taxon>Paramuricea</taxon>
    </lineage>
</organism>
<dbReference type="AlphaFoldDB" id="A0A7D9LI07"/>
<dbReference type="PROSITE" id="PS51184">
    <property type="entry name" value="JMJC"/>
    <property type="match status" value="1"/>
</dbReference>
<dbReference type="InterPro" id="IPR041667">
    <property type="entry name" value="Cupin_8"/>
</dbReference>
<dbReference type="PANTHER" id="PTHR12461">
    <property type="entry name" value="HYPOXIA-INDUCIBLE FACTOR 1 ALPHA INHIBITOR-RELATED"/>
    <property type="match status" value="1"/>
</dbReference>